<protein>
    <submittedName>
        <fullName evidence="4">Exoenzyme S synthesis regulatory protein ExsA</fullName>
    </submittedName>
</protein>
<dbReference type="InterPro" id="IPR050204">
    <property type="entry name" value="AraC_XylS_family_regulators"/>
</dbReference>
<dbReference type="InterPro" id="IPR011051">
    <property type="entry name" value="RmlC_Cupin_sf"/>
</dbReference>
<keyword evidence="2" id="KW-0238">DNA-binding</keyword>
<proteinExistence type="predicted"/>
<dbReference type="RefSeq" id="WP_029428053.1">
    <property type="nucleotide sequence ID" value="NZ_CAXKYC010000023.1"/>
</dbReference>
<evidence type="ECO:0000256" key="2">
    <source>
        <dbReference type="ARBA" id="ARBA00023125"/>
    </source>
</evidence>
<dbReference type="KEGG" id="bcel:BcellWH2_05493"/>
<keyword evidence="1" id="KW-0805">Transcription regulation</keyword>
<dbReference type="SMART" id="SM00342">
    <property type="entry name" value="HTH_ARAC"/>
    <property type="match status" value="1"/>
</dbReference>
<dbReference type="Gene3D" id="1.10.10.60">
    <property type="entry name" value="Homeodomain-like"/>
    <property type="match status" value="1"/>
</dbReference>
<evidence type="ECO:0000256" key="3">
    <source>
        <dbReference type="ARBA" id="ARBA00023163"/>
    </source>
</evidence>
<dbReference type="AlphaFoldDB" id="A0A0N7IGD4"/>
<dbReference type="Proteomes" id="UP000061809">
    <property type="component" value="Chromosome"/>
</dbReference>
<dbReference type="InterPro" id="IPR018060">
    <property type="entry name" value="HTH_AraC"/>
</dbReference>
<evidence type="ECO:0000313" key="4">
    <source>
        <dbReference type="EMBL" id="ALJ62691.1"/>
    </source>
</evidence>
<reference evidence="4 5" key="1">
    <citation type="journal article" date="2015" name="Science">
        <title>Genetic determinants of in vivo fitness and diet responsiveness in multiple human gut Bacteroides.</title>
        <authorList>
            <person name="Wu M."/>
            <person name="McNulty N.P."/>
            <person name="Rodionov D.A."/>
            <person name="Khoroshkin M.S."/>
            <person name="Griffin N.W."/>
            <person name="Cheng J."/>
            <person name="Latreille P."/>
            <person name="Kerstetter R.A."/>
            <person name="Terrapon N."/>
            <person name="Henrissat B."/>
            <person name="Osterman A.L."/>
            <person name="Gordon J.I."/>
        </authorList>
    </citation>
    <scope>NUCLEOTIDE SEQUENCE [LARGE SCALE GENOMIC DNA]</scope>
    <source>
        <strain evidence="4 5">WH2</strain>
    </source>
</reference>
<dbReference type="Pfam" id="PF12833">
    <property type="entry name" value="HTH_18"/>
    <property type="match status" value="1"/>
</dbReference>
<dbReference type="EMBL" id="CP012801">
    <property type="protein sequence ID" value="ALJ62691.1"/>
    <property type="molecule type" value="Genomic_DNA"/>
</dbReference>
<dbReference type="PRINTS" id="PR00032">
    <property type="entry name" value="HTHARAC"/>
</dbReference>
<gene>
    <name evidence="4" type="primary">exsA_2</name>
    <name evidence="4" type="ORF">BcellWH2_05493</name>
</gene>
<dbReference type="Pfam" id="PF22200">
    <property type="entry name" value="ExsA_N"/>
    <property type="match status" value="1"/>
</dbReference>
<dbReference type="SUPFAM" id="SSF51182">
    <property type="entry name" value="RmlC-like cupins"/>
    <property type="match status" value="1"/>
</dbReference>
<dbReference type="InterPro" id="IPR054015">
    <property type="entry name" value="ExsA-like_N"/>
</dbReference>
<sequence>MDYKINAPTDGDEMIFRHADIFFSCFFNDENHCVHQSREHAMNYVYSGEMLIDDGNKITHVQKGECVFIRRDHRVTLTKKPLDGEQYCGIFLMFTRRFLREMFQRLPSDKALDNVPKVRSSVIKLPISMEIDSLFTSMTPYFNQKLQAQDDFMNLKLQEGLLALLHIDERFYPTLFDFNEPWKIDILEFMEQNYMYDFSMEDLATFTGRSLATFKRDFKKISTLTPQKWLIHKRLEAAYEKMKTGTRKVQDVYLEVGFKNPSHFATAFKKQFGVSPTAISQ</sequence>
<dbReference type="GO" id="GO:0043565">
    <property type="term" value="F:sequence-specific DNA binding"/>
    <property type="evidence" value="ECO:0007669"/>
    <property type="project" value="InterPro"/>
</dbReference>
<dbReference type="SUPFAM" id="SSF46689">
    <property type="entry name" value="Homeodomain-like"/>
    <property type="match status" value="2"/>
</dbReference>
<keyword evidence="3" id="KW-0804">Transcription</keyword>
<accession>A0A0N7IGD4</accession>
<evidence type="ECO:0000256" key="1">
    <source>
        <dbReference type="ARBA" id="ARBA00023015"/>
    </source>
</evidence>
<evidence type="ECO:0000313" key="5">
    <source>
        <dbReference type="Proteomes" id="UP000061809"/>
    </source>
</evidence>
<name>A0A0N7IGD4_9BACE</name>
<organism evidence="4 5">
    <name type="scientific">Bacteroides cellulosilyticus</name>
    <dbReference type="NCBI Taxonomy" id="246787"/>
    <lineage>
        <taxon>Bacteria</taxon>
        <taxon>Pseudomonadati</taxon>
        <taxon>Bacteroidota</taxon>
        <taxon>Bacteroidia</taxon>
        <taxon>Bacteroidales</taxon>
        <taxon>Bacteroidaceae</taxon>
        <taxon>Bacteroides</taxon>
    </lineage>
</organism>
<dbReference type="PANTHER" id="PTHR46796">
    <property type="entry name" value="HTH-TYPE TRANSCRIPTIONAL ACTIVATOR RHAS-RELATED"/>
    <property type="match status" value="1"/>
</dbReference>
<dbReference type="InterPro" id="IPR020449">
    <property type="entry name" value="Tscrpt_reg_AraC-type_HTH"/>
</dbReference>
<dbReference type="PROSITE" id="PS01124">
    <property type="entry name" value="HTH_ARAC_FAMILY_2"/>
    <property type="match status" value="1"/>
</dbReference>
<dbReference type="PATRIC" id="fig|246787.4.peg.5669"/>
<dbReference type="GO" id="GO:0003700">
    <property type="term" value="F:DNA-binding transcription factor activity"/>
    <property type="evidence" value="ECO:0007669"/>
    <property type="project" value="InterPro"/>
</dbReference>
<dbReference type="InterPro" id="IPR009057">
    <property type="entry name" value="Homeodomain-like_sf"/>
</dbReference>